<proteinExistence type="predicted"/>
<sequence length="186" mass="20525">MHLNFILAAALVGVRTSLAGLIDREFPHLIIPLHQDNPMYPYGTQYYGNIQIQDGAHQIWTEISFDVPPNVASSCNLAFAFPPGAPWTLSGDESLGPLTFDVWYISPAMNQSRDAWNQNTRPAVQSWVANVQVGYDGFVQIIGGSVSCAKGQVAQFLLSPGSERSFGLSWFEEANPINGITYEMWD</sequence>
<feature type="signal peptide" evidence="1">
    <location>
        <begin position="1"/>
        <end position="19"/>
    </location>
</feature>
<gene>
    <name evidence="3" type="ORF">K432DRAFT_383962</name>
</gene>
<organism evidence="3 4">
    <name type="scientific">Lepidopterella palustris CBS 459.81</name>
    <dbReference type="NCBI Taxonomy" id="1314670"/>
    <lineage>
        <taxon>Eukaryota</taxon>
        <taxon>Fungi</taxon>
        <taxon>Dikarya</taxon>
        <taxon>Ascomycota</taxon>
        <taxon>Pezizomycotina</taxon>
        <taxon>Dothideomycetes</taxon>
        <taxon>Pleosporomycetidae</taxon>
        <taxon>Mytilinidiales</taxon>
        <taxon>Argynnaceae</taxon>
        <taxon>Lepidopterella</taxon>
    </lineage>
</organism>
<dbReference type="Pfam" id="PF09792">
    <property type="entry name" value="But2"/>
    <property type="match status" value="1"/>
</dbReference>
<reference evidence="3 4" key="1">
    <citation type="journal article" date="2016" name="Nat. Commun.">
        <title>Ectomycorrhizal ecology is imprinted in the genome of the dominant symbiotic fungus Cenococcum geophilum.</title>
        <authorList>
            <consortium name="DOE Joint Genome Institute"/>
            <person name="Peter M."/>
            <person name="Kohler A."/>
            <person name="Ohm R.A."/>
            <person name="Kuo A."/>
            <person name="Krutzmann J."/>
            <person name="Morin E."/>
            <person name="Arend M."/>
            <person name="Barry K.W."/>
            <person name="Binder M."/>
            <person name="Choi C."/>
            <person name="Clum A."/>
            <person name="Copeland A."/>
            <person name="Grisel N."/>
            <person name="Haridas S."/>
            <person name="Kipfer T."/>
            <person name="LaButti K."/>
            <person name="Lindquist E."/>
            <person name="Lipzen A."/>
            <person name="Maire R."/>
            <person name="Meier B."/>
            <person name="Mihaltcheva S."/>
            <person name="Molinier V."/>
            <person name="Murat C."/>
            <person name="Poggeler S."/>
            <person name="Quandt C.A."/>
            <person name="Sperisen C."/>
            <person name="Tritt A."/>
            <person name="Tisserant E."/>
            <person name="Crous P.W."/>
            <person name="Henrissat B."/>
            <person name="Nehls U."/>
            <person name="Egli S."/>
            <person name="Spatafora J.W."/>
            <person name="Grigoriev I.V."/>
            <person name="Martin F.M."/>
        </authorList>
    </citation>
    <scope>NUCLEOTIDE SEQUENCE [LARGE SCALE GENOMIC DNA]</scope>
    <source>
        <strain evidence="3 4">CBS 459.81</strain>
    </source>
</reference>
<keyword evidence="4" id="KW-1185">Reference proteome</keyword>
<keyword evidence="1" id="KW-0732">Signal</keyword>
<evidence type="ECO:0000313" key="3">
    <source>
        <dbReference type="EMBL" id="OCK78304.1"/>
    </source>
</evidence>
<dbReference type="PANTHER" id="PTHR39613:SF1">
    <property type="entry name" value="ANCHORED CELL WALL PROTEIN, PUTATIVE (AFU_ORTHOLOGUE AFUA_4G08960)-RELATED"/>
    <property type="match status" value="1"/>
</dbReference>
<feature type="domain" description="Ubiquitin 3 binding protein But2 C-terminal" evidence="2">
    <location>
        <begin position="25"/>
        <end position="176"/>
    </location>
</feature>
<dbReference type="Proteomes" id="UP000250266">
    <property type="component" value="Unassembled WGS sequence"/>
</dbReference>
<accession>A0A8E2JDR7</accession>
<dbReference type="InterPro" id="IPR018620">
    <property type="entry name" value="Ubiquitin3-bd_protein_But2_C"/>
</dbReference>
<dbReference type="OrthoDB" id="4657524at2759"/>
<protein>
    <recommendedName>
        <fullName evidence="2">Ubiquitin 3 binding protein But2 C-terminal domain-containing protein</fullName>
    </recommendedName>
</protein>
<evidence type="ECO:0000256" key="1">
    <source>
        <dbReference type="SAM" id="SignalP"/>
    </source>
</evidence>
<dbReference type="EMBL" id="KV745068">
    <property type="protein sequence ID" value="OCK78304.1"/>
    <property type="molecule type" value="Genomic_DNA"/>
</dbReference>
<dbReference type="AlphaFoldDB" id="A0A8E2JDR7"/>
<name>A0A8E2JDR7_9PEZI</name>
<dbReference type="PANTHER" id="PTHR39613">
    <property type="entry name" value="ANCHORED CELL WALL PROTEIN, PUTATIVE (AFU_ORTHOLOGUE AFUA_4G08960)-RELATED"/>
    <property type="match status" value="1"/>
</dbReference>
<feature type="chain" id="PRO_5034457359" description="Ubiquitin 3 binding protein But2 C-terminal domain-containing protein" evidence="1">
    <location>
        <begin position="20"/>
        <end position="186"/>
    </location>
</feature>
<evidence type="ECO:0000259" key="2">
    <source>
        <dbReference type="Pfam" id="PF09792"/>
    </source>
</evidence>
<evidence type="ECO:0000313" key="4">
    <source>
        <dbReference type="Proteomes" id="UP000250266"/>
    </source>
</evidence>